<protein>
    <submittedName>
        <fullName evidence="2">Uncharacterized protein</fullName>
    </submittedName>
</protein>
<accession>A0A8X6WZI5</accession>
<gene>
    <name evidence="2" type="primary">AVEN_11833_1</name>
    <name evidence="2" type="ORF">TNIN_470151</name>
</gene>
<organism evidence="2 3">
    <name type="scientific">Trichonephila inaurata madagascariensis</name>
    <dbReference type="NCBI Taxonomy" id="2747483"/>
    <lineage>
        <taxon>Eukaryota</taxon>
        <taxon>Metazoa</taxon>
        <taxon>Ecdysozoa</taxon>
        <taxon>Arthropoda</taxon>
        <taxon>Chelicerata</taxon>
        <taxon>Arachnida</taxon>
        <taxon>Araneae</taxon>
        <taxon>Araneomorphae</taxon>
        <taxon>Entelegynae</taxon>
        <taxon>Araneoidea</taxon>
        <taxon>Nephilidae</taxon>
        <taxon>Trichonephila</taxon>
        <taxon>Trichonephila inaurata</taxon>
    </lineage>
</organism>
<name>A0A8X6WZI5_9ARAC</name>
<evidence type="ECO:0000256" key="1">
    <source>
        <dbReference type="SAM" id="Coils"/>
    </source>
</evidence>
<dbReference type="OrthoDB" id="6429451at2759"/>
<reference evidence="2" key="1">
    <citation type="submission" date="2020-08" db="EMBL/GenBank/DDBJ databases">
        <title>Multicomponent nature underlies the extraordinary mechanical properties of spider dragline silk.</title>
        <authorList>
            <person name="Kono N."/>
            <person name="Nakamura H."/>
            <person name="Mori M."/>
            <person name="Yoshida Y."/>
            <person name="Ohtoshi R."/>
            <person name="Malay A.D."/>
            <person name="Moran D.A.P."/>
            <person name="Tomita M."/>
            <person name="Numata K."/>
            <person name="Arakawa K."/>
        </authorList>
    </citation>
    <scope>NUCLEOTIDE SEQUENCE</scope>
</reference>
<evidence type="ECO:0000313" key="2">
    <source>
        <dbReference type="EMBL" id="GFY43422.1"/>
    </source>
</evidence>
<dbReference type="AlphaFoldDB" id="A0A8X6WZI5"/>
<dbReference type="EMBL" id="BMAV01003668">
    <property type="protein sequence ID" value="GFY43422.1"/>
    <property type="molecule type" value="Genomic_DNA"/>
</dbReference>
<keyword evidence="1" id="KW-0175">Coiled coil</keyword>
<comment type="caution">
    <text evidence="2">The sequence shown here is derived from an EMBL/GenBank/DDBJ whole genome shotgun (WGS) entry which is preliminary data.</text>
</comment>
<feature type="coiled-coil region" evidence="1">
    <location>
        <begin position="80"/>
        <end position="128"/>
    </location>
</feature>
<evidence type="ECO:0000313" key="3">
    <source>
        <dbReference type="Proteomes" id="UP000886998"/>
    </source>
</evidence>
<keyword evidence="3" id="KW-1185">Reference proteome</keyword>
<sequence>MSVQKLMFVTAVPFGLARYQSSVNRTVINMTGGIGNADNNDFRILPRLRTASRNTSDVHLRMIKKRNKIFHNRVPTRVSKEKIKLQKDLIEQQLLDLKAEKTKLYLENEDLKIRCSSLEEENQCLRLQLQKPQSSEGLGSSTDCYSPDDNSGRVYQQCSIKTDDSFPLSGEFTCPQSVDKIINSSSSNDETDVFVVSLSEDVMQLAKIDTNAVARIISREEIISCEETNDFTENISTDETDHINFPEPWTFDNLYDLDDKISFRSKSRVGVAQ</sequence>
<proteinExistence type="predicted"/>
<dbReference type="Proteomes" id="UP000886998">
    <property type="component" value="Unassembled WGS sequence"/>
</dbReference>